<dbReference type="FunFam" id="1.25.40.10:FF:000090">
    <property type="entry name" value="Pentatricopeptide repeat-containing protein, chloroplastic"/>
    <property type="match status" value="1"/>
</dbReference>
<feature type="repeat" description="PPR" evidence="3">
    <location>
        <begin position="172"/>
        <end position="206"/>
    </location>
</feature>
<evidence type="ECO:0000256" key="1">
    <source>
        <dbReference type="ARBA" id="ARBA00022737"/>
    </source>
</evidence>
<feature type="repeat" description="PPR" evidence="3">
    <location>
        <begin position="141"/>
        <end position="171"/>
    </location>
</feature>
<dbReference type="GO" id="GO:0003723">
    <property type="term" value="F:RNA binding"/>
    <property type="evidence" value="ECO:0000318"/>
    <property type="project" value="GO_Central"/>
</dbReference>
<keyword evidence="2" id="KW-0809">Transit peptide</keyword>
<dbReference type="EMBL" id="KI630454">
    <property type="protein sequence ID" value="EYU39201.1"/>
    <property type="molecule type" value="Genomic_DNA"/>
</dbReference>
<dbReference type="InterPro" id="IPR002885">
    <property type="entry name" value="PPR_rpt"/>
</dbReference>
<dbReference type="eggNOG" id="KOG4197">
    <property type="taxonomic scope" value="Eukaryota"/>
</dbReference>
<dbReference type="InterPro" id="IPR046960">
    <property type="entry name" value="PPR_At4g14850-like_plant"/>
</dbReference>
<evidence type="ECO:0008006" key="6">
    <source>
        <dbReference type="Google" id="ProtNLM"/>
    </source>
</evidence>
<dbReference type="FunFam" id="1.25.40.10:FF:000073">
    <property type="entry name" value="Pentatricopeptide repeat-containing protein chloroplastic"/>
    <property type="match status" value="1"/>
</dbReference>
<accession>A0A022RG70</accession>
<dbReference type="InterPro" id="IPR011990">
    <property type="entry name" value="TPR-like_helical_dom_sf"/>
</dbReference>
<feature type="repeat" description="PPR" evidence="3">
    <location>
        <begin position="373"/>
        <end position="407"/>
    </location>
</feature>
<dbReference type="Pfam" id="PF20431">
    <property type="entry name" value="E_motif"/>
    <property type="match status" value="1"/>
</dbReference>
<keyword evidence="1" id="KW-0677">Repeat</keyword>
<gene>
    <name evidence="4" type="ORF">MIMGU_mgv1a026724mg</name>
</gene>
<dbReference type="InterPro" id="IPR046848">
    <property type="entry name" value="E_motif"/>
</dbReference>
<dbReference type="PROSITE" id="PS51375">
    <property type="entry name" value="PPR"/>
    <property type="match status" value="4"/>
</dbReference>
<dbReference type="PANTHER" id="PTHR47926">
    <property type="entry name" value="PENTATRICOPEPTIDE REPEAT-CONTAINING PROTEIN"/>
    <property type="match status" value="1"/>
</dbReference>
<protein>
    <recommendedName>
        <fullName evidence="6">Pentacotripeptide-repeat region of PRORP domain-containing protein</fullName>
    </recommendedName>
</protein>
<dbReference type="Pfam" id="PF13041">
    <property type="entry name" value="PPR_2"/>
    <property type="match status" value="3"/>
</dbReference>
<evidence type="ECO:0000313" key="4">
    <source>
        <dbReference type="EMBL" id="EYU39201.1"/>
    </source>
</evidence>
<dbReference type="GO" id="GO:0003729">
    <property type="term" value="F:mRNA binding"/>
    <property type="evidence" value="ECO:0007669"/>
    <property type="project" value="UniProtKB-ARBA"/>
</dbReference>
<dbReference type="Pfam" id="PF01535">
    <property type="entry name" value="PPR"/>
    <property type="match status" value="4"/>
</dbReference>
<evidence type="ECO:0000256" key="3">
    <source>
        <dbReference type="PROSITE-ProRule" id="PRU00708"/>
    </source>
</evidence>
<sequence>MLLQKWCLKDLKSFLLTCKDTFSISKIHALVITSGFFFTNGTSAALLITHYARTGDTDSAHKLFDALPLRGIDSWNALLIGYSRGNNPLEVINGYKKMSLESVKPDSSTFTVAIKACTSLLDLKSGEEIWGNAVERGYEDDIFVGSSVLNLFTKCGKMDEAISVFEMMSKRDVVSWSTMIAGLVKVERPKEAIAFYRRMRKEGFEGDKVVMLALIQACSNIEDLKMAYSLHGYITRRCFYMDVVVQTSLIDMYAKNGKLDIASALFRTMGCKNVVSWSTLISGYAKNGYASNALELLIEMQSCSFEPDFVSLISAILACSQIGSTILGREIHGYILRRFVLNQILVTSLIDMYAKCGSLLHAHLLFERMSDGDLIHWNTIIASYGAHGKGKEALSIFRKMIETNTKPDHVTFASLFSALSHSGLVEEGRFWYNAMIKDYKIEPMEKHYVSLIDLLARGGRVEEALSLIESMKCEPGIGVWVALLSGCLNHKKFLIGEVASKKILELKPDNNPGVYTLVSNFFAAAGKWDDVALVRKMMKSEGMKKIPGYSVVEVNGKGHAFLVEDKFHTQYEDILKVLEVIEFEMRDICYLAKIN</sequence>
<feature type="non-terminal residue" evidence="4">
    <location>
        <position position="595"/>
    </location>
</feature>
<proteinExistence type="predicted"/>
<dbReference type="Gene3D" id="1.25.40.10">
    <property type="entry name" value="Tetratricopeptide repeat domain"/>
    <property type="match status" value="4"/>
</dbReference>
<name>A0A022RG70_ERYGU</name>
<organism evidence="4 5">
    <name type="scientific">Erythranthe guttata</name>
    <name type="common">Yellow monkey flower</name>
    <name type="synonym">Mimulus guttatus</name>
    <dbReference type="NCBI Taxonomy" id="4155"/>
    <lineage>
        <taxon>Eukaryota</taxon>
        <taxon>Viridiplantae</taxon>
        <taxon>Streptophyta</taxon>
        <taxon>Embryophyta</taxon>
        <taxon>Tracheophyta</taxon>
        <taxon>Spermatophyta</taxon>
        <taxon>Magnoliopsida</taxon>
        <taxon>eudicotyledons</taxon>
        <taxon>Gunneridae</taxon>
        <taxon>Pentapetalae</taxon>
        <taxon>asterids</taxon>
        <taxon>lamiids</taxon>
        <taxon>Lamiales</taxon>
        <taxon>Phrymaceae</taxon>
        <taxon>Erythranthe</taxon>
    </lineage>
</organism>
<evidence type="ECO:0000256" key="2">
    <source>
        <dbReference type="ARBA" id="ARBA00022946"/>
    </source>
</evidence>
<dbReference type="NCBIfam" id="TIGR00756">
    <property type="entry name" value="PPR"/>
    <property type="match status" value="5"/>
</dbReference>
<dbReference type="AlphaFoldDB" id="A0A022RG70"/>
<dbReference type="Proteomes" id="UP000030748">
    <property type="component" value="Unassembled WGS sequence"/>
</dbReference>
<keyword evidence="5" id="KW-1185">Reference proteome</keyword>
<feature type="repeat" description="PPR" evidence="3">
    <location>
        <begin position="273"/>
        <end position="307"/>
    </location>
</feature>
<evidence type="ECO:0000313" key="5">
    <source>
        <dbReference type="Proteomes" id="UP000030748"/>
    </source>
</evidence>
<dbReference type="PANTHER" id="PTHR47926:SF405">
    <property type="entry name" value="DYW DOMAIN-CONTAINING PROTEIN"/>
    <property type="match status" value="1"/>
</dbReference>
<reference evidence="4 5" key="1">
    <citation type="journal article" date="2013" name="Proc. Natl. Acad. Sci. U.S.A.">
        <title>Fine-scale variation in meiotic recombination in Mimulus inferred from population shotgun sequencing.</title>
        <authorList>
            <person name="Hellsten U."/>
            <person name="Wright K.M."/>
            <person name="Jenkins J."/>
            <person name="Shu S."/>
            <person name="Yuan Y."/>
            <person name="Wessler S.R."/>
            <person name="Schmutz J."/>
            <person name="Willis J.H."/>
            <person name="Rokhsar D.S."/>
        </authorList>
    </citation>
    <scope>NUCLEOTIDE SEQUENCE [LARGE SCALE GENOMIC DNA]</scope>
    <source>
        <strain evidence="5">cv. DUN x IM62</strain>
    </source>
</reference>
<dbReference type="GO" id="GO:0009451">
    <property type="term" value="P:RNA modification"/>
    <property type="evidence" value="ECO:0000318"/>
    <property type="project" value="GO_Central"/>
</dbReference>
<dbReference type="FunFam" id="1.25.40.10:FF:000462">
    <property type="entry name" value="Pentatricopeptide repeat-containing protein, chloroplastic"/>
    <property type="match status" value="1"/>
</dbReference>